<feature type="transmembrane region" description="Helical" evidence="1">
    <location>
        <begin position="31"/>
        <end position="51"/>
    </location>
</feature>
<organism evidence="2 3">
    <name type="scientific">Haloferula luteola</name>
    <dbReference type="NCBI Taxonomy" id="595692"/>
    <lineage>
        <taxon>Bacteria</taxon>
        <taxon>Pseudomonadati</taxon>
        <taxon>Verrucomicrobiota</taxon>
        <taxon>Verrucomicrobiia</taxon>
        <taxon>Verrucomicrobiales</taxon>
        <taxon>Verrucomicrobiaceae</taxon>
        <taxon>Haloferula</taxon>
    </lineage>
</organism>
<dbReference type="InterPro" id="IPR018723">
    <property type="entry name" value="DUF2254_membrane"/>
</dbReference>
<reference evidence="2 3" key="1">
    <citation type="submission" date="2020-08" db="EMBL/GenBank/DDBJ databases">
        <title>Genomic Encyclopedia of Type Strains, Phase IV (KMG-IV): sequencing the most valuable type-strain genomes for metagenomic binning, comparative biology and taxonomic classification.</title>
        <authorList>
            <person name="Goeker M."/>
        </authorList>
    </citation>
    <scope>NUCLEOTIDE SEQUENCE [LARGE SCALE GENOMIC DNA]</scope>
    <source>
        <strain evidence="2 3">YC6886</strain>
    </source>
</reference>
<gene>
    <name evidence="2" type="ORF">HNR46_000435</name>
</gene>
<evidence type="ECO:0000313" key="3">
    <source>
        <dbReference type="Proteomes" id="UP000557717"/>
    </source>
</evidence>
<protein>
    <submittedName>
        <fullName evidence="2">Putative membrane protein</fullName>
    </submittedName>
</protein>
<dbReference type="EMBL" id="JACHFD010000002">
    <property type="protein sequence ID" value="MBB5350211.1"/>
    <property type="molecule type" value="Genomic_DNA"/>
</dbReference>
<feature type="transmembrane region" description="Helical" evidence="1">
    <location>
        <begin position="144"/>
        <end position="165"/>
    </location>
</feature>
<proteinExistence type="predicted"/>
<keyword evidence="1" id="KW-0812">Transmembrane</keyword>
<dbReference type="AlphaFoldDB" id="A0A840VBE5"/>
<feature type="transmembrane region" description="Helical" evidence="1">
    <location>
        <begin position="115"/>
        <end position="138"/>
    </location>
</feature>
<name>A0A840VBE5_9BACT</name>
<evidence type="ECO:0000256" key="1">
    <source>
        <dbReference type="SAM" id="Phobius"/>
    </source>
</evidence>
<keyword evidence="1" id="KW-1133">Transmembrane helix</keyword>
<keyword evidence="3" id="KW-1185">Reference proteome</keyword>
<dbReference type="Pfam" id="PF10011">
    <property type="entry name" value="DUF2254"/>
    <property type="match status" value="1"/>
</dbReference>
<dbReference type="RefSeq" id="WP_184015359.1">
    <property type="nucleotide sequence ID" value="NZ_JACHFD010000002.1"/>
</dbReference>
<sequence>MKNARRSSSSSVLSKWQWRWRRLSEKIWPRVTLYAIASGMVAIAGVFLGPFLPYEIAIQFDADSVASKLSILASSMLAVSTFSLGVMTNAFASAATAATPRVTQLLLADKTSQNVLATFLGAFVFSLVGTITLELGIYGAQGRLLLFVATLAIYVIIVATMVRWVQMLRTFGRLDDSISRVQKVALEAFDERVRDPFLGCHPIKNPHAIPDGSKPLITPRSGYLTHIDFAALNDLADEAGLQLRLPRAPGGFLFPADPLVHIFPAEAVDDELLDRIRQAFSLGDHRTFLQDPRFGMVVLSEIASRALSPAVNDPGTAISILTHGVRILSHWEDREPAEIRFPHLWLEPLAVQELFDDFFRPIARDAAGHIEVQQWIQHSLLGLAQSSPQIFSRACREHSREALARAESSLPLDQEKVLVRAIALQVEEITSGCPTTLPPLHESTPPRDRAH</sequence>
<evidence type="ECO:0000313" key="2">
    <source>
        <dbReference type="EMBL" id="MBB5350211.1"/>
    </source>
</evidence>
<comment type="caution">
    <text evidence="2">The sequence shown here is derived from an EMBL/GenBank/DDBJ whole genome shotgun (WGS) entry which is preliminary data.</text>
</comment>
<keyword evidence="1" id="KW-0472">Membrane</keyword>
<accession>A0A840VBE5</accession>
<dbReference type="Proteomes" id="UP000557717">
    <property type="component" value="Unassembled WGS sequence"/>
</dbReference>